<evidence type="ECO:0000313" key="1">
    <source>
        <dbReference type="EMBL" id="GGE27296.1"/>
    </source>
</evidence>
<accession>A0A917EDG7</accession>
<evidence type="ECO:0000313" key="2">
    <source>
        <dbReference type="Proteomes" id="UP000660801"/>
    </source>
</evidence>
<dbReference type="AlphaFoldDB" id="A0A917EDG7"/>
<organism evidence="1 2">
    <name type="scientific">Streptococcus himalayensis</name>
    <dbReference type="NCBI Taxonomy" id="1888195"/>
    <lineage>
        <taxon>Bacteria</taxon>
        <taxon>Bacillati</taxon>
        <taxon>Bacillota</taxon>
        <taxon>Bacilli</taxon>
        <taxon>Lactobacillales</taxon>
        <taxon>Streptococcaceae</taxon>
        <taxon>Streptococcus</taxon>
    </lineage>
</organism>
<dbReference type="EMBL" id="BMJN01000005">
    <property type="protein sequence ID" value="GGE27296.1"/>
    <property type="molecule type" value="Genomic_DNA"/>
</dbReference>
<dbReference type="Proteomes" id="UP000660801">
    <property type="component" value="Unassembled WGS sequence"/>
</dbReference>
<keyword evidence="2" id="KW-1185">Reference proteome</keyword>
<reference evidence="1" key="1">
    <citation type="journal article" date="2014" name="Int. J. Syst. Evol. Microbiol.">
        <title>Complete genome sequence of Corynebacterium casei LMG S-19264T (=DSM 44701T), isolated from a smear-ripened cheese.</title>
        <authorList>
            <consortium name="US DOE Joint Genome Institute (JGI-PGF)"/>
            <person name="Walter F."/>
            <person name="Albersmeier A."/>
            <person name="Kalinowski J."/>
            <person name="Ruckert C."/>
        </authorList>
    </citation>
    <scope>NUCLEOTIDE SEQUENCE</scope>
    <source>
        <strain evidence="1">CGMCC 1.15533</strain>
    </source>
</reference>
<reference evidence="1" key="2">
    <citation type="submission" date="2020-09" db="EMBL/GenBank/DDBJ databases">
        <authorList>
            <person name="Sun Q."/>
            <person name="Zhou Y."/>
        </authorList>
    </citation>
    <scope>NUCLEOTIDE SEQUENCE</scope>
    <source>
        <strain evidence="1">CGMCC 1.15533</strain>
    </source>
</reference>
<gene>
    <name evidence="1" type="ORF">GCM10011510_05570</name>
</gene>
<proteinExistence type="predicted"/>
<dbReference type="OrthoDB" id="2223530at2"/>
<comment type="caution">
    <text evidence="1">The sequence shown here is derived from an EMBL/GenBank/DDBJ whole genome shotgun (WGS) entry which is preliminary data.</text>
</comment>
<sequence length="74" mass="8465">MKLKDILELGTYGYNPDCKVEIFDMKNFEERLENEGFHEILLPSDENATIHPYGFLIEDAILIAMADVEENNGS</sequence>
<protein>
    <submittedName>
        <fullName evidence="1">Uncharacterized protein</fullName>
    </submittedName>
</protein>
<name>A0A917EDG7_9STRE</name>
<dbReference type="RefSeq" id="WP_068993661.1">
    <property type="nucleotide sequence ID" value="NZ_BMJN01000005.1"/>
</dbReference>